<dbReference type="InterPro" id="IPR036047">
    <property type="entry name" value="F-box-like_dom_sf"/>
</dbReference>
<dbReference type="EMBL" id="CAOQHR010000010">
    <property type="protein sequence ID" value="CAI6340612.1"/>
    <property type="molecule type" value="Genomic_DNA"/>
</dbReference>
<evidence type="ECO:0000313" key="2">
    <source>
        <dbReference type="EMBL" id="CAI6340612.1"/>
    </source>
</evidence>
<reference evidence="2" key="1">
    <citation type="submission" date="2023-01" db="EMBL/GenBank/DDBJ databases">
        <authorList>
            <person name="Van Ghelder C."/>
            <person name="Rancurel C."/>
        </authorList>
    </citation>
    <scope>NUCLEOTIDE SEQUENCE</scope>
    <source>
        <strain evidence="2">CNCM I-4278</strain>
    </source>
</reference>
<dbReference type="OrthoDB" id="2687876at2759"/>
<comment type="caution">
    <text evidence="2">The sequence shown here is derived from an EMBL/GenBank/DDBJ whole genome shotgun (WGS) entry which is preliminary data.</text>
</comment>
<dbReference type="SUPFAM" id="SSF81383">
    <property type="entry name" value="F-box domain"/>
    <property type="match status" value="1"/>
</dbReference>
<gene>
    <name evidence="2" type="ORF">PDIGIT_LOCUS13794</name>
</gene>
<organism evidence="2 3">
    <name type="scientific">Periconia digitata</name>
    <dbReference type="NCBI Taxonomy" id="1303443"/>
    <lineage>
        <taxon>Eukaryota</taxon>
        <taxon>Fungi</taxon>
        <taxon>Dikarya</taxon>
        <taxon>Ascomycota</taxon>
        <taxon>Pezizomycotina</taxon>
        <taxon>Dothideomycetes</taxon>
        <taxon>Pleosporomycetidae</taxon>
        <taxon>Pleosporales</taxon>
        <taxon>Massarineae</taxon>
        <taxon>Periconiaceae</taxon>
        <taxon>Periconia</taxon>
    </lineage>
</organism>
<evidence type="ECO:0000313" key="3">
    <source>
        <dbReference type="Proteomes" id="UP001152607"/>
    </source>
</evidence>
<dbReference type="InterPro" id="IPR001810">
    <property type="entry name" value="F-box_dom"/>
</dbReference>
<feature type="domain" description="F-box" evidence="1">
    <location>
        <begin position="54"/>
        <end position="100"/>
    </location>
</feature>
<sequence>MFCEKSSSDQSISRLGYQPGYILRGMISLPEPAKSSAIKRNSISSSSSSSSSSVGLLDILPVELVHCTLSLLDFQSLSHLSRVSLRGYELVRSLPAYRNLIEHAPHSLAALSHIRLIRRHSSQATRRALLSERNTAINVYAAK</sequence>
<dbReference type="PROSITE" id="PS50181">
    <property type="entry name" value="FBOX"/>
    <property type="match status" value="1"/>
</dbReference>
<dbReference type="Proteomes" id="UP001152607">
    <property type="component" value="Unassembled WGS sequence"/>
</dbReference>
<protein>
    <recommendedName>
        <fullName evidence="1">F-box domain-containing protein</fullName>
    </recommendedName>
</protein>
<evidence type="ECO:0000259" key="1">
    <source>
        <dbReference type="PROSITE" id="PS50181"/>
    </source>
</evidence>
<keyword evidence="3" id="KW-1185">Reference proteome</keyword>
<name>A0A9W4XYV9_9PLEO</name>
<proteinExistence type="predicted"/>
<dbReference type="AlphaFoldDB" id="A0A9W4XYV9"/>
<accession>A0A9W4XYV9</accession>